<dbReference type="EMBL" id="CP020772">
    <property type="protein sequence ID" value="ARI75966.1"/>
    <property type="molecule type" value="Genomic_DNA"/>
</dbReference>
<keyword evidence="8" id="KW-1185">Reference proteome</keyword>
<feature type="binding site" evidence="4">
    <location>
        <position position="102"/>
    </location>
    <ligand>
        <name>pyridoxal 5'-phosphate</name>
        <dbReference type="ChEBI" id="CHEBI:597326"/>
    </ligand>
</feature>
<dbReference type="PANTHER" id="PTHR14084">
    <property type="entry name" value="KYNURENINASE"/>
    <property type="match status" value="1"/>
</dbReference>
<keyword evidence="2 4" id="KW-0378">Hydrolase</keyword>
<accession>A0A1W5ZRP1</accession>
<dbReference type="InterPro" id="IPR010111">
    <property type="entry name" value="Kynureninase"/>
</dbReference>
<comment type="cofactor">
    <cofactor evidence="4 6">
        <name>pyridoxal 5'-phosphate</name>
        <dbReference type="ChEBI" id="CHEBI:597326"/>
    </cofactor>
</comment>
<evidence type="ECO:0000256" key="2">
    <source>
        <dbReference type="ARBA" id="ARBA00022801"/>
    </source>
</evidence>
<dbReference type="PIRSF" id="PIRSF038800">
    <property type="entry name" value="KYNU"/>
    <property type="match status" value="1"/>
</dbReference>
<dbReference type="PANTHER" id="PTHR14084:SF0">
    <property type="entry name" value="KYNURENINASE"/>
    <property type="match status" value="1"/>
</dbReference>
<dbReference type="InterPro" id="IPR015421">
    <property type="entry name" value="PyrdxlP-dep_Trfase_major"/>
</dbReference>
<comment type="catalytic activity">
    <reaction evidence="6">
        <text>3-hydroxy-L-kynurenine + H2O = 3-hydroxyanthranilate + L-alanine + H(+)</text>
        <dbReference type="Rhea" id="RHEA:25143"/>
        <dbReference type="ChEBI" id="CHEBI:15377"/>
        <dbReference type="ChEBI" id="CHEBI:15378"/>
        <dbReference type="ChEBI" id="CHEBI:36559"/>
        <dbReference type="ChEBI" id="CHEBI:57972"/>
        <dbReference type="ChEBI" id="CHEBI:58125"/>
        <dbReference type="EC" id="3.7.1.3"/>
    </reaction>
</comment>
<feature type="binding site" evidence="4">
    <location>
        <position position="265"/>
    </location>
    <ligand>
        <name>pyridoxal 5'-phosphate</name>
        <dbReference type="ChEBI" id="CHEBI:597326"/>
    </ligand>
</feature>
<comment type="catalytic activity">
    <reaction evidence="4 6">
        <text>L-kynurenine + H2O = anthranilate + L-alanine + H(+)</text>
        <dbReference type="Rhea" id="RHEA:16813"/>
        <dbReference type="ChEBI" id="CHEBI:15377"/>
        <dbReference type="ChEBI" id="CHEBI:15378"/>
        <dbReference type="ChEBI" id="CHEBI:16567"/>
        <dbReference type="ChEBI" id="CHEBI:57959"/>
        <dbReference type="ChEBI" id="CHEBI:57972"/>
        <dbReference type="EC" id="3.7.1.3"/>
    </reaction>
</comment>
<feature type="binding site" evidence="4">
    <location>
        <position position="236"/>
    </location>
    <ligand>
        <name>pyridoxal 5'-phosphate</name>
        <dbReference type="ChEBI" id="CHEBI:597326"/>
    </ligand>
</feature>
<comment type="function">
    <text evidence="4 6">Catalyzes the cleavage of L-kynurenine (L-Kyn) and L-3-hydroxykynurenine (L-3OHKyn) into anthranilic acid (AA) and 3-hydroxyanthranilic acid (3-OHAA), respectively.</text>
</comment>
<dbReference type="UniPathway" id="UPA00334">
    <property type="reaction ID" value="UER00455"/>
</dbReference>
<keyword evidence="1 4" id="KW-0662">Pyridine nucleotide biosynthesis</keyword>
<dbReference type="KEGG" id="hmn:HM131_03585"/>
<dbReference type="GO" id="GO:0005737">
    <property type="term" value="C:cytoplasm"/>
    <property type="evidence" value="ECO:0007669"/>
    <property type="project" value="UniProtKB-UniRule"/>
</dbReference>
<dbReference type="Proteomes" id="UP000192527">
    <property type="component" value="Chromosome"/>
</dbReference>
<dbReference type="InterPro" id="IPR015424">
    <property type="entry name" value="PyrdxlP-dep_Trfase"/>
</dbReference>
<dbReference type="GO" id="GO:0019805">
    <property type="term" value="P:quinolinate biosynthetic process"/>
    <property type="evidence" value="ECO:0007669"/>
    <property type="project" value="UniProtKB-UniRule"/>
</dbReference>
<comment type="pathway">
    <text evidence="4 6">Amino-acid degradation; L-kynurenine degradation; L-alanine and anthranilate from L-kynurenine: step 1/1.</text>
</comment>
<dbReference type="InterPro" id="IPR015422">
    <property type="entry name" value="PyrdxlP-dep_Trfase_small"/>
</dbReference>
<dbReference type="Pfam" id="PF22580">
    <property type="entry name" value="KYNU_C"/>
    <property type="match status" value="1"/>
</dbReference>
<dbReference type="Gene3D" id="3.90.1150.10">
    <property type="entry name" value="Aspartate Aminotransferase, domain 1"/>
    <property type="match status" value="1"/>
</dbReference>
<dbReference type="GO" id="GO:0019441">
    <property type="term" value="P:L-tryptophan catabolic process to kynurenine"/>
    <property type="evidence" value="ECO:0007669"/>
    <property type="project" value="TreeGrafter"/>
</dbReference>
<gene>
    <name evidence="4" type="primary">kynU</name>
    <name evidence="7" type="ORF">HM131_03585</name>
</gene>
<dbReference type="AlphaFoldDB" id="A0A1W5ZRP1"/>
<evidence type="ECO:0000256" key="5">
    <source>
        <dbReference type="NCBIfam" id="TIGR01814"/>
    </source>
</evidence>
<dbReference type="NCBIfam" id="TIGR01814">
    <property type="entry name" value="kynureninase"/>
    <property type="match status" value="1"/>
</dbReference>
<dbReference type="GO" id="GO:0009435">
    <property type="term" value="P:NAD+ biosynthetic process"/>
    <property type="evidence" value="ECO:0007669"/>
    <property type="project" value="UniProtKB-UniRule"/>
</dbReference>
<feature type="binding site" evidence="4">
    <location>
        <position position="103"/>
    </location>
    <ligand>
        <name>pyridoxal 5'-phosphate</name>
        <dbReference type="ChEBI" id="CHEBI:597326"/>
    </ligand>
</feature>
<organism evidence="7 8">
    <name type="scientific">Halobacillus mangrovi</name>
    <dbReference type="NCBI Taxonomy" id="402384"/>
    <lineage>
        <taxon>Bacteria</taxon>
        <taxon>Bacillati</taxon>
        <taxon>Bacillota</taxon>
        <taxon>Bacilli</taxon>
        <taxon>Bacillales</taxon>
        <taxon>Bacillaceae</taxon>
        <taxon>Halobacillus</taxon>
    </lineage>
</organism>
<evidence type="ECO:0000256" key="3">
    <source>
        <dbReference type="ARBA" id="ARBA00022898"/>
    </source>
</evidence>
<dbReference type="GO" id="GO:0030429">
    <property type="term" value="F:kynureninase activity"/>
    <property type="evidence" value="ECO:0007669"/>
    <property type="project" value="UniProtKB-UniRule"/>
</dbReference>
<comment type="pathway">
    <text evidence="4 6">Cofactor biosynthesis; NAD(+) biosynthesis; quinolinate from L-kynurenine: step 2/3.</text>
</comment>
<feature type="modified residue" description="N6-(pyridoxal phosphate)lysine" evidence="4">
    <location>
        <position position="237"/>
    </location>
</feature>
<feature type="binding site" evidence="4">
    <location>
        <position position="293"/>
    </location>
    <ligand>
        <name>pyridoxal 5'-phosphate</name>
        <dbReference type="ChEBI" id="CHEBI:597326"/>
    </ligand>
</feature>
<dbReference type="EC" id="3.7.1.3" evidence="4 5"/>
<evidence type="ECO:0000256" key="4">
    <source>
        <dbReference type="HAMAP-Rule" id="MF_01970"/>
    </source>
</evidence>
<dbReference type="GO" id="GO:0043420">
    <property type="term" value="P:anthranilate metabolic process"/>
    <property type="evidence" value="ECO:0007669"/>
    <property type="project" value="TreeGrafter"/>
</dbReference>
<evidence type="ECO:0000256" key="1">
    <source>
        <dbReference type="ARBA" id="ARBA00022642"/>
    </source>
</evidence>
<comment type="caution">
    <text evidence="4">Lacks conserved residue(s) required for the propagation of feature annotation.</text>
</comment>
<comment type="similarity">
    <text evidence="4 6">Belongs to the kynureninase family.</text>
</comment>
<evidence type="ECO:0000313" key="8">
    <source>
        <dbReference type="Proteomes" id="UP000192527"/>
    </source>
</evidence>
<dbReference type="RefSeq" id="WP_085028019.1">
    <property type="nucleotide sequence ID" value="NZ_CP020772.1"/>
</dbReference>
<dbReference type="Gene3D" id="3.40.640.10">
    <property type="entry name" value="Type I PLP-dependent aspartate aminotransferase-like (Major domain)"/>
    <property type="match status" value="1"/>
</dbReference>
<dbReference type="STRING" id="402384.HM131_03585"/>
<sequence length="426" mass="47821">MTKSKITRETAKKLDRTDELSIYKSEFYTKDSTYYMDGNSLGLLSKRAERTLMTSLEDWKTYGIDGWTEGKQPWFYMSEQIGEMTAPLIGAKAHEVINTGSITANLHQLLASFYKPDGKRTKIIADELNFPSDIYALKSQIDLHGLQPSAHLIQVESQDGYTLSEDNIIAQMDEEVALLLLPSVLYRSGQLLDIEKITKAAHDQGIIVGFDLAHSIGALPHHLNDWDVDFAVWCTYKYLNSGPGGVGGLYVHEKHLGKKPGLAGWFSSKKEKQFDMEHELTPAETAGAYQMGTPHILSSAPLLGSLEIFHEAGIKSIREKSLALTRMMMNLIHQELPDYGFQLANPLEDERRGGHICLLHPEAASICKALKEENVIPDFRSPNVIRLAPIALYISFEDVYDVTLILKGIMENEKHKRFKNERGIIA</sequence>
<dbReference type="GO" id="GO:0097053">
    <property type="term" value="P:L-kynurenine catabolic process"/>
    <property type="evidence" value="ECO:0007669"/>
    <property type="project" value="UniProtKB-UniRule"/>
</dbReference>
<feature type="binding site" evidence="4">
    <location>
        <position position="214"/>
    </location>
    <ligand>
        <name>pyridoxal 5'-phosphate</name>
        <dbReference type="ChEBI" id="CHEBI:597326"/>
    </ligand>
</feature>
<comment type="subunit">
    <text evidence="4 6">Homodimer.</text>
</comment>
<dbReference type="UniPathway" id="UPA00253">
    <property type="reaction ID" value="UER00329"/>
</dbReference>
<dbReference type="SUPFAM" id="SSF53383">
    <property type="entry name" value="PLP-dependent transferases"/>
    <property type="match status" value="1"/>
</dbReference>
<evidence type="ECO:0000313" key="7">
    <source>
        <dbReference type="EMBL" id="ARI75966.1"/>
    </source>
</evidence>
<feature type="binding site" evidence="4">
    <location>
        <begin position="130"/>
        <end position="133"/>
    </location>
    <ligand>
        <name>pyridoxal 5'-phosphate</name>
        <dbReference type="ChEBI" id="CHEBI:597326"/>
    </ligand>
</feature>
<feature type="binding site" evidence="4">
    <location>
        <position position="211"/>
    </location>
    <ligand>
        <name>pyridoxal 5'-phosphate</name>
        <dbReference type="ChEBI" id="CHEBI:597326"/>
    </ligand>
</feature>
<name>A0A1W5ZRP1_9BACI</name>
<dbReference type="HAMAP" id="MF_01970">
    <property type="entry name" value="Kynureninase"/>
    <property type="match status" value="1"/>
</dbReference>
<dbReference type="GO" id="GO:0030170">
    <property type="term" value="F:pyridoxal phosphate binding"/>
    <property type="evidence" value="ECO:0007669"/>
    <property type="project" value="UniProtKB-UniRule"/>
</dbReference>
<reference evidence="7 8" key="1">
    <citation type="submission" date="2017-04" db="EMBL/GenBank/DDBJ databases">
        <title>The whole genome sequencing and assembly of Halobacillus mangrovi strain.</title>
        <authorList>
            <person name="Lee S.-J."/>
            <person name="Park M.-K."/>
            <person name="Kim J.-Y."/>
            <person name="Lee Y.-J."/>
            <person name="Yi H."/>
            <person name="Bahn Y.-S."/>
            <person name="Kim J.F."/>
            <person name="Lee D.-W."/>
        </authorList>
    </citation>
    <scope>NUCLEOTIDE SEQUENCE [LARGE SCALE GENOMIC DNA]</scope>
    <source>
        <strain evidence="7 8">KTB 131</strain>
    </source>
</reference>
<keyword evidence="3 4" id="KW-0663">Pyridoxal phosphate</keyword>
<proteinExistence type="inferred from homology"/>
<evidence type="ECO:0000256" key="6">
    <source>
        <dbReference type="PIRNR" id="PIRNR038800"/>
    </source>
</evidence>
<dbReference type="OrthoDB" id="9812626at2"/>
<dbReference type="FunFam" id="3.40.640.10:FF:000031">
    <property type="entry name" value="Kynureninase"/>
    <property type="match status" value="1"/>
</dbReference>
<protein>
    <recommendedName>
        <fullName evidence="4 5">Kynureninase</fullName>
        <ecNumber evidence="4 5">3.7.1.3</ecNumber>
    </recommendedName>
    <alternativeName>
        <fullName evidence="4">L-kynurenine hydrolase</fullName>
    </alternativeName>
</protein>